<evidence type="ECO:0000313" key="3">
    <source>
        <dbReference type="Proteomes" id="UP000602532"/>
    </source>
</evidence>
<accession>A0ABR8X399</accession>
<evidence type="ECO:0000313" key="2">
    <source>
        <dbReference type="EMBL" id="MBD8023683.1"/>
    </source>
</evidence>
<dbReference type="PANTHER" id="PTHR11106">
    <property type="entry name" value="GANGLIOSIDE INDUCED DIFFERENTIATION ASSOCIATED PROTEIN 2-RELATED"/>
    <property type="match status" value="1"/>
</dbReference>
<dbReference type="SUPFAM" id="SSF52949">
    <property type="entry name" value="Macro domain-like"/>
    <property type="match status" value="1"/>
</dbReference>
<dbReference type="PANTHER" id="PTHR11106:SF27">
    <property type="entry name" value="MACRO DOMAIN-CONTAINING PROTEIN"/>
    <property type="match status" value="1"/>
</dbReference>
<reference evidence="2 3" key="1">
    <citation type="submission" date="2020-08" db="EMBL/GenBank/DDBJ databases">
        <title>A Genomic Blueprint of the Chicken Gut Microbiome.</title>
        <authorList>
            <person name="Gilroy R."/>
            <person name="Ravi A."/>
            <person name="Getino M."/>
            <person name="Pursley I."/>
            <person name="Horton D.L."/>
            <person name="Alikhan N.-F."/>
            <person name="Baker D."/>
            <person name="Gharbi K."/>
            <person name="Hall N."/>
            <person name="Watson M."/>
            <person name="Adriaenssens E.M."/>
            <person name="Foster-Nyarko E."/>
            <person name="Jarju S."/>
            <person name="Secka A."/>
            <person name="Antonio M."/>
            <person name="Oren A."/>
            <person name="Chaudhuri R."/>
            <person name="La Ragione R.M."/>
            <person name="Hildebrand F."/>
            <person name="Pallen M.J."/>
        </authorList>
    </citation>
    <scope>NUCLEOTIDE SEQUENCE [LARGE SCALE GENOMIC DNA]</scope>
    <source>
        <strain evidence="2 3">Sa1CUA4</strain>
    </source>
</reference>
<name>A0ABR8X399_9MICO</name>
<keyword evidence="3" id="KW-1185">Reference proteome</keyword>
<dbReference type="Proteomes" id="UP000602532">
    <property type="component" value="Unassembled WGS sequence"/>
</dbReference>
<dbReference type="InterPro" id="IPR043472">
    <property type="entry name" value="Macro_dom-like"/>
</dbReference>
<protein>
    <submittedName>
        <fullName evidence="2">O-acetyl-ADP-ribose deacetylase</fullName>
    </submittedName>
</protein>
<gene>
    <name evidence="2" type="ORF">H9622_08780</name>
</gene>
<dbReference type="PROSITE" id="PS51154">
    <property type="entry name" value="MACRO"/>
    <property type="match status" value="1"/>
</dbReference>
<dbReference type="InterPro" id="IPR002589">
    <property type="entry name" value="Macro_dom"/>
</dbReference>
<feature type="domain" description="Macro" evidence="1">
    <location>
        <begin position="1"/>
        <end position="168"/>
    </location>
</feature>
<proteinExistence type="predicted"/>
<dbReference type="SMART" id="SM00506">
    <property type="entry name" value="A1pp"/>
    <property type="match status" value="1"/>
</dbReference>
<dbReference type="RefSeq" id="WP_191766008.1">
    <property type="nucleotide sequence ID" value="NZ_JACSPM010000002.1"/>
</dbReference>
<dbReference type="Pfam" id="PF01661">
    <property type="entry name" value="Macro"/>
    <property type="match status" value="1"/>
</dbReference>
<dbReference type="NCBIfam" id="NF001664">
    <property type="entry name" value="PRK00431.1-6"/>
    <property type="match status" value="1"/>
</dbReference>
<evidence type="ECO:0000259" key="1">
    <source>
        <dbReference type="PROSITE" id="PS51154"/>
    </source>
</evidence>
<sequence>MVTVTAVHGDITEQRVDAVVNAANRQMRGGGGVDGAIHRAGGRAILDDCIARFPRGLSTGDAGWTTAGALPATWVIHTVGPNHAGGERDRTLLESCYRRSLEVADELGAESLAFPLISAGIYAWPLNDAIDAAVDTVHRTPSRVEEVRLVSFTAETHRRVHAQVLRRFPPPTEPDTIGRLFDRSPSQWGLRGDPYLWRALRAELATTPLPPNSWELQDTIHAAATGILGTPLTSADEPIHVSEFDPGHGMSAGAILPSWWKHTGIRILIDRYEATATEEGDPAAREP</sequence>
<dbReference type="Gene3D" id="3.40.220.10">
    <property type="entry name" value="Leucine Aminopeptidase, subunit E, domain 1"/>
    <property type="match status" value="1"/>
</dbReference>
<comment type="caution">
    <text evidence="2">The sequence shown here is derived from an EMBL/GenBank/DDBJ whole genome shotgun (WGS) entry which is preliminary data.</text>
</comment>
<dbReference type="EMBL" id="JACSPM010000002">
    <property type="protein sequence ID" value="MBD8023683.1"/>
    <property type="molecule type" value="Genomic_DNA"/>
</dbReference>
<organism evidence="2 3">
    <name type="scientific">Microbacterium gallinarum</name>
    <dbReference type="NCBI Taxonomy" id="2762209"/>
    <lineage>
        <taxon>Bacteria</taxon>
        <taxon>Bacillati</taxon>
        <taxon>Actinomycetota</taxon>
        <taxon>Actinomycetes</taxon>
        <taxon>Micrococcales</taxon>
        <taxon>Microbacteriaceae</taxon>
        <taxon>Microbacterium</taxon>
    </lineage>
</organism>